<dbReference type="SUPFAM" id="SSF53448">
    <property type="entry name" value="Nucleotide-diphospho-sugar transferases"/>
    <property type="match status" value="2"/>
</dbReference>
<comment type="caution">
    <text evidence="1">The sequence shown here is derived from an EMBL/GenBank/DDBJ whole genome shotgun (WGS) entry which is preliminary data.</text>
</comment>
<dbReference type="Gene3D" id="3.90.550.10">
    <property type="entry name" value="Spore Coat Polysaccharide Biosynthesis Protein SpsA, Chain A"/>
    <property type="match status" value="2"/>
</dbReference>
<proteinExistence type="predicted"/>
<dbReference type="Proteomes" id="UP000634435">
    <property type="component" value="Unassembled WGS sequence"/>
</dbReference>
<dbReference type="PANTHER" id="PTHR43685:SF2">
    <property type="entry name" value="GLYCOSYLTRANSFERASE 2-LIKE DOMAIN-CONTAINING PROTEIN"/>
    <property type="match status" value="1"/>
</dbReference>
<evidence type="ECO:0000313" key="1">
    <source>
        <dbReference type="EMBL" id="GGJ42128.1"/>
    </source>
</evidence>
<dbReference type="InterPro" id="IPR029044">
    <property type="entry name" value="Nucleotide-diphossugar_trans"/>
</dbReference>
<organism evidence="1 2">
    <name type="scientific">Virgibacillus kapii</name>
    <dbReference type="NCBI Taxonomy" id="1638645"/>
    <lineage>
        <taxon>Bacteria</taxon>
        <taxon>Bacillati</taxon>
        <taxon>Bacillota</taxon>
        <taxon>Bacilli</taxon>
        <taxon>Bacillales</taxon>
        <taxon>Bacillaceae</taxon>
        <taxon>Virgibacillus</taxon>
    </lineage>
</organism>
<dbReference type="GO" id="GO:0016740">
    <property type="term" value="F:transferase activity"/>
    <property type="evidence" value="ECO:0007669"/>
    <property type="project" value="UniProtKB-KW"/>
</dbReference>
<sequence length="527" mass="62470">MTDTRVLIGSPIHQQHPILQEFLTALTEIKNTTFSIDYLFIDDNTDQQSIHLLREFSDHTPHQTKILKPSHMNHQGYARDENTHIWNHQAIWKVAAFKNRIIDYAIKEEYDYLFLIDSDLIIHPNTIKHLIQMEKNIISTIFWTKWQPNTNPLPQVWMKDEYTLYPSALGEQLSDEEKNRRSMEFINTLKNPGTYEVGGLGACTLIHANALKSGVNFNPIQNISFWGEDRHFCVRAQALGFQLFVDTHYPAFHIYRSSDLNEVQEYKDENTVRISPIEVNEILSNRTGKTKNNKLTLSMIMKNEASRYLERILKMHRNYIDEAVIIDDGSDDDSIAICQKLLEGIPLHLVQNHESTFSNEIELRKQQWEETIKTNPDWILNLDADELPEAAFTTEVTNLMNQSDMDLYSFRLYDMWDEENYREDKYWKSHQSYRPFLLRYQPHFDYKWQKKRLHCGRFPANIFHLPNTTSSLRIKHFGWADEEERAIKYKRYLQLDPKGEFGWLAQYHSILDKQPKLIKWEEDNTKH</sequence>
<dbReference type="Pfam" id="PF13704">
    <property type="entry name" value="Glyco_tranf_2_4"/>
    <property type="match status" value="1"/>
</dbReference>
<protein>
    <submittedName>
        <fullName evidence="1">Glycosyl transferase</fullName>
    </submittedName>
</protein>
<dbReference type="PANTHER" id="PTHR43685">
    <property type="entry name" value="GLYCOSYLTRANSFERASE"/>
    <property type="match status" value="1"/>
</dbReference>
<dbReference type="Pfam" id="PF03452">
    <property type="entry name" value="Anp1"/>
    <property type="match status" value="1"/>
</dbReference>
<accession>A0ABQ2D1T1</accession>
<reference evidence="2" key="1">
    <citation type="journal article" date="2019" name="Int. J. Syst. Evol. Microbiol.">
        <title>The Global Catalogue of Microorganisms (GCM) 10K type strain sequencing project: providing services to taxonomists for standard genome sequencing and annotation.</title>
        <authorList>
            <consortium name="The Broad Institute Genomics Platform"/>
            <consortium name="The Broad Institute Genome Sequencing Center for Infectious Disease"/>
            <person name="Wu L."/>
            <person name="Ma J."/>
        </authorList>
    </citation>
    <scope>NUCLEOTIDE SEQUENCE [LARGE SCALE GENOMIC DNA]</scope>
    <source>
        <strain evidence="2">JCM 30071</strain>
    </source>
</reference>
<gene>
    <name evidence="1" type="ORF">GCM10007111_00420</name>
</gene>
<name>A0ABQ2D1T1_9BACI</name>
<evidence type="ECO:0000313" key="2">
    <source>
        <dbReference type="Proteomes" id="UP000634435"/>
    </source>
</evidence>
<keyword evidence="1" id="KW-0808">Transferase</keyword>
<dbReference type="InterPro" id="IPR050834">
    <property type="entry name" value="Glycosyltransf_2"/>
</dbReference>
<dbReference type="RefSeq" id="WP_188941820.1">
    <property type="nucleotide sequence ID" value="NZ_BMPN01000001.1"/>
</dbReference>
<keyword evidence="2" id="KW-1185">Reference proteome</keyword>
<dbReference type="EMBL" id="BMPN01000001">
    <property type="protein sequence ID" value="GGJ42128.1"/>
    <property type="molecule type" value="Genomic_DNA"/>
</dbReference>